<name>A0A8J6YX69_9PROT</name>
<sequence length="97" mass="10316">MGDLYVVGAGVARVKSGRAVVVTVERDVPVFDVCSGEDSPRGPRSIRVVLSEESHARALLYDLGTAIDRAFGESCGRPVASALQRPATRAAHRTVRP</sequence>
<accession>A0A8J6YX69</accession>
<dbReference type="EMBL" id="JACZHT010000001">
    <property type="protein sequence ID" value="MBE1236353.1"/>
    <property type="molecule type" value="Genomic_DNA"/>
</dbReference>
<comment type="caution">
    <text evidence="1">The sequence shown here is derived from an EMBL/GenBank/DDBJ whole genome shotgun (WGS) entry which is preliminary data.</text>
</comment>
<dbReference type="Proteomes" id="UP000631034">
    <property type="component" value="Unassembled WGS sequence"/>
</dbReference>
<keyword evidence="2" id="KW-1185">Reference proteome</keyword>
<organism evidence="1 2">
    <name type="scientific">Phaeovibrio sulfidiphilus</name>
    <dbReference type="NCBI Taxonomy" id="1220600"/>
    <lineage>
        <taxon>Bacteria</taxon>
        <taxon>Pseudomonadati</taxon>
        <taxon>Pseudomonadota</taxon>
        <taxon>Alphaproteobacteria</taxon>
        <taxon>Rhodospirillales</taxon>
        <taxon>Rhodospirillaceae</taxon>
        <taxon>Phaeovibrio</taxon>
    </lineage>
</organism>
<gene>
    <name evidence="1" type="ORF">IHV25_01625</name>
</gene>
<reference evidence="1" key="1">
    <citation type="submission" date="2020-10" db="EMBL/GenBank/DDBJ databases">
        <title>Genome sequence of the unusual species of purple photosynthetic bacteria, Phaeovibrio sulfidiphilus DSM 23193, type strain.</title>
        <authorList>
            <person name="Kyndt J.A."/>
            <person name="Meyer T.E."/>
        </authorList>
    </citation>
    <scope>NUCLEOTIDE SEQUENCE</scope>
    <source>
        <strain evidence="1">DSM 23193</strain>
    </source>
</reference>
<protein>
    <submittedName>
        <fullName evidence="1">Uncharacterized protein</fullName>
    </submittedName>
</protein>
<evidence type="ECO:0000313" key="1">
    <source>
        <dbReference type="EMBL" id="MBE1236353.1"/>
    </source>
</evidence>
<dbReference type="AlphaFoldDB" id="A0A8J6YX69"/>
<evidence type="ECO:0000313" key="2">
    <source>
        <dbReference type="Proteomes" id="UP000631034"/>
    </source>
</evidence>
<proteinExistence type="predicted"/>
<dbReference type="RefSeq" id="WP_192533217.1">
    <property type="nucleotide sequence ID" value="NZ_JACZHT010000001.1"/>
</dbReference>